<dbReference type="OrthoDB" id="9790252at2"/>
<evidence type="ECO:0000256" key="1">
    <source>
        <dbReference type="SAM" id="Phobius"/>
    </source>
</evidence>
<dbReference type="Pfam" id="PF13413">
    <property type="entry name" value="HTH_25"/>
    <property type="match status" value="1"/>
</dbReference>
<keyword evidence="1" id="KW-1133">Transmembrane helix</keyword>
<dbReference type="EMBL" id="FOLX01000001">
    <property type="protein sequence ID" value="SFC78144.1"/>
    <property type="molecule type" value="Genomic_DNA"/>
</dbReference>
<dbReference type="AlphaFoldDB" id="A0A1I1LYH5"/>
<dbReference type="InterPro" id="IPR025194">
    <property type="entry name" value="RodZ-like_C"/>
</dbReference>
<dbReference type="InterPro" id="IPR050400">
    <property type="entry name" value="Bact_Cytoskel_RodZ"/>
</dbReference>
<dbReference type="InterPro" id="IPR010982">
    <property type="entry name" value="Lambda_DNA-bd_dom_sf"/>
</dbReference>
<dbReference type="Proteomes" id="UP000231644">
    <property type="component" value="Unassembled WGS sequence"/>
</dbReference>
<reference evidence="3 4" key="1">
    <citation type="submission" date="2016-10" db="EMBL/GenBank/DDBJ databases">
        <authorList>
            <person name="de Groot N.N."/>
        </authorList>
    </citation>
    <scope>NUCLEOTIDE SEQUENCE [LARGE SCALE GENOMIC DNA]</scope>
    <source>
        <strain evidence="3 4">DSM 29619</strain>
    </source>
</reference>
<keyword evidence="1" id="KW-0812">Transmembrane</keyword>
<organism evidence="3 4">
    <name type="scientific">Pseudooceanicola nitratireducens</name>
    <dbReference type="NCBI Taxonomy" id="517719"/>
    <lineage>
        <taxon>Bacteria</taxon>
        <taxon>Pseudomonadati</taxon>
        <taxon>Pseudomonadota</taxon>
        <taxon>Alphaproteobacteria</taxon>
        <taxon>Rhodobacterales</taxon>
        <taxon>Paracoccaceae</taxon>
        <taxon>Pseudooceanicola</taxon>
    </lineage>
</organism>
<proteinExistence type="predicted"/>
<evidence type="ECO:0000313" key="3">
    <source>
        <dbReference type="EMBL" id="SFC78144.1"/>
    </source>
</evidence>
<evidence type="ECO:0000259" key="2">
    <source>
        <dbReference type="Pfam" id="PF13464"/>
    </source>
</evidence>
<accession>A0A1I1LYH5</accession>
<dbReference type="PANTHER" id="PTHR34475">
    <property type="match status" value="1"/>
</dbReference>
<dbReference type="RefSeq" id="WP_093448303.1">
    <property type="nucleotide sequence ID" value="NZ_FNZG01000001.1"/>
</dbReference>
<feature type="domain" description="Cytoskeleton protein RodZ-like C-terminal" evidence="2">
    <location>
        <begin position="304"/>
        <end position="368"/>
    </location>
</feature>
<dbReference type="PANTHER" id="PTHR34475:SF1">
    <property type="entry name" value="CYTOSKELETON PROTEIN RODZ"/>
    <property type="match status" value="1"/>
</dbReference>
<dbReference type="GO" id="GO:0003677">
    <property type="term" value="F:DNA binding"/>
    <property type="evidence" value="ECO:0007669"/>
    <property type="project" value="InterPro"/>
</dbReference>
<protein>
    <submittedName>
        <fullName evidence="3">Protein RodZ, contains Xre-like HTH and DUF4115 domains</fullName>
    </submittedName>
</protein>
<dbReference type="Gene3D" id="1.10.260.40">
    <property type="entry name" value="lambda repressor-like DNA-binding domains"/>
    <property type="match status" value="1"/>
</dbReference>
<evidence type="ECO:0000313" key="4">
    <source>
        <dbReference type="Proteomes" id="UP000231644"/>
    </source>
</evidence>
<dbReference type="Pfam" id="PF13464">
    <property type="entry name" value="RodZ_C"/>
    <property type="match status" value="1"/>
</dbReference>
<keyword evidence="4" id="KW-1185">Reference proteome</keyword>
<sequence length="413" mass="43563">MILRKARPKQVDTDVQPKGFDDYELKLGDLMRGERATMGKSLLDVQRELRIKASYISAIENCDPEAFETPGFIAGYVRSYARYLKLDPDRAFAQFCAESGFATAHGMSEEASGVKTRAPEPKKKPIGADALGSSTAFLPEKESFFSRVEPGALGSVAVLVALIAALGYGGWSILTEVQRVQFAPVEQAPDVLSDLDPIQAVPGGTLPTAPELVSTSPRANEGLDRLYRPQALDVPVLVARDAPISTLNPNEGGAFATADASDPVDTSTAEDRAVAAALAGLAQEDTAPQSTTPRVTEAVGPGVTLVAVRPAWVRVSAADGSVIFEKILDAGEEYQVPLTQEPPLLRAGMSGSIYASVNGELRGPLGPGTSTIRGVALTSEAVTQGYAVADLTTDPVAEKVMLAKARQLEVPTE</sequence>
<dbReference type="STRING" id="517719.SAMN05421762_2182"/>
<gene>
    <name evidence="3" type="ORF">SAMN05421762_2182</name>
</gene>
<feature type="transmembrane region" description="Helical" evidence="1">
    <location>
        <begin position="151"/>
        <end position="171"/>
    </location>
</feature>
<keyword evidence="1" id="KW-0472">Membrane</keyword>
<name>A0A1I1LYH5_9RHOB</name>